<dbReference type="AlphaFoldDB" id="A0AAV4J7W4"/>
<organism evidence="1 2">
    <name type="scientific">Elysia marginata</name>
    <dbReference type="NCBI Taxonomy" id="1093978"/>
    <lineage>
        <taxon>Eukaryota</taxon>
        <taxon>Metazoa</taxon>
        <taxon>Spiralia</taxon>
        <taxon>Lophotrochozoa</taxon>
        <taxon>Mollusca</taxon>
        <taxon>Gastropoda</taxon>
        <taxon>Heterobranchia</taxon>
        <taxon>Euthyneura</taxon>
        <taxon>Panpulmonata</taxon>
        <taxon>Sacoglossa</taxon>
        <taxon>Placobranchoidea</taxon>
        <taxon>Plakobranchidae</taxon>
        <taxon>Elysia</taxon>
    </lineage>
</organism>
<gene>
    <name evidence="1" type="ORF">ElyMa_001524000</name>
</gene>
<proteinExistence type="predicted"/>
<keyword evidence="2" id="KW-1185">Reference proteome</keyword>
<evidence type="ECO:0000313" key="2">
    <source>
        <dbReference type="Proteomes" id="UP000762676"/>
    </source>
</evidence>
<accession>A0AAV4J7W4</accession>
<reference evidence="1 2" key="1">
    <citation type="journal article" date="2021" name="Elife">
        <title>Chloroplast acquisition without the gene transfer in kleptoplastic sea slugs, Plakobranchus ocellatus.</title>
        <authorList>
            <person name="Maeda T."/>
            <person name="Takahashi S."/>
            <person name="Yoshida T."/>
            <person name="Shimamura S."/>
            <person name="Takaki Y."/>
            <person name="Nagai Y."/>
            <person name="Toyoda A."/>
            <person name="Suzuki Y."/>
            <person name="Arimoto A."/>
            <person name="Ishii H."/>
            <person name="Satoh N."/>
            <person name="Nishiyama T."/>
            <person name="Hasebe M."/>
            <person name="Maruyama T."/>
            <person name="Minagawa J."/>
            <person name="Obokata J."/>
            <person name="Shigenobu S."/>
        </authorList>
    </citation>
    <scope>NUCLEOTIDE SEQUENCE [LARGE SCALE GENOMIC DNA]</scope>
</reference>
<sequence>MIGIACRPDAVFIYSEYPGALRDAALLRTDSTGTQLALLNSRLPRASRQCLKSVMRFPGSAMHMISLLQIEFNSLKIARLLLRATKVQELGEKP</sequence>
<dbReference type="EMBL" id="BMAT01002996">
    <property type="protein sequence ID" value="GFS18496.1"/>
    <property type="molecule type" value="Genomic_DNA"/>
</dbReference>
<evidence type="ECO:0000313" key="1">
    <source>
        <dbReference type="EMBL" id="GFS18496.1"/>
    </source>
</evidence>
<dbReference type="Proteomes" id="UP000762676">
    <property type="component" value="Unassembled WGS sequence"/>
</dbReference>
<protein>
    <submittedName>
        <fullName evidence="1">Uncharacterized protein</fullName>
    </submittedName>
</protein>
<comment type="caution">
    <text evidence="1">The sequence shown here is derived from an EMBL/GenBank/DDBJ whole genome shotgun (WGS) entry which is preliminary data.</text>
</comment>
<name>A0AAV4J7W4_9GAST</name>